<evidence type="ECO:0000256" key="1">
    <source>
        <dbReference type="ARBA" id="ARBA00004163"/>
    </source>
</evidence>
<dbReference type="InterPro" id="IPR000253">
    <property type="entry name" value="FHA_dom"/>
</dbReference>
<comment type="similarity">
    <text evidence="16">Belongs to the SLMAP family.</text>
</comment>
<dbReference type="CDD" id="cd22679">
    <property type="entry name" value="FHA_SLMAP"/>
    <property type="match status" value="1"/>
</dbReference>
<dbReference type="PANTHER" id="PTHR15715:SF22">
    <property type="entry name" value="SARCOLEMMAL MEMBRANE-ASSOCIATED PROTEIN"/>
    <property type="match status" value="1"/>
</dbReference>
<dbReference type="GO" id="GO:0042383">
    <property type="term" value="C:sarcolemma"/>
    <property type="evidence" value="ECO:0007669"/>
    <property type="project" value="UniProtKB-SubCell"/>
</dbReference>
<feature type="region of interest" description="Disordered" evidence="20">
    <location>
        <begin position="398"/>
        <end position="436"/>
    </location>
</feature>
<feature type="compositionally biased region" description="Acidic residues" evidence="20">
    <location>
        <begin position="423"/>
        <end position="434"/>
    </location>
</feature>
<evidence type="ECO:0000256" key="15">
    <source>
        <dbReference type="ARBA" id="ARBA00060409"/>
    </source>
</evidence>
<dbReference type="InterPro" id="IPR051176">
    <property type="entry name" value="Cent_Immune-Sig_Mod"/>
</dbReference>
<evidence type="ECO:0000256" key="18">
    <source>
        <dbReference type="ARBA" id="ARBA00074026"/>
    </source>
</evidence>
<keyword evidence="4" id="KW-0963">Cytoplasm</keyword>
<evidence type="ECO:0000256" key="11">
    <source>
        <dbReference type="ARBA" id="ARBA00023136"/>
    </source>
</evidence>
<dbReference type="PROSITE" id="PS01255">
    <property type="entry name" value="FETUIN_2"/>
    <property type="match status" value="1"/>
</dbReference>
<feature type="transmembrane region" description="Helical" evidence="21">
    <location>
        <begin position="722"/>
        <end position="742"/>
    </location>
</feature>
<dbReference type="GO" id="GO:0031966">
    <property type="term" value="C:mitochondrial membrane"/>
    <property type="evidence" value="ECO:0007669"/>
    <property type="project" value="UniProtKB-SubCell"/>
</dbReference>
<dbReference type="GO" id="GO:0072659">
    <property type="term" value="P:protein localization to plasma membrane"/>
    <property type="evidence" value="ECO:0007669"/>
    <property type="project" value="TreeGrafter"/>
</dbReference>
<keyword evidence="7" id="KW-0256">Endoplasmic reticulum</keyword>
<comment type="subcellular location">
    <subcellularLocation>
        <location evidence="15">Cell membrane</location>
        <location evidence="15">Sarcolemma</location>
        <topology evidence="15">Single-pass type IV membrane protein</topology>
    </subcellularLocation>
    <subcellularLocation>
        <location evidence="2">Cytoplasm</location>
        <location evidence="2">Cytoskeleton</location>
        <location evidence="2">Microtubule organizing center</location>
        <location evidence="2">Centrosome</location>
    </subcellularLocation>
    <subcellularLocation>
        <location evidence="1">Endoplasmic reticulum membrane</location>
        <topology evidence="1">Single-pass type IV membrane protein</topology>
    </subcellularLocation>
    <subcellularLocation>
        <location evidence="13">Mitochondrion membrane</location>
        <topology evidence="13">Single-pass type IV membrane protein</topology>
    </subcellularLocation>
</comment>
<evidence type="ECO:0000256" key="4">
    <source>
        <dbReference type="ARBA" id="ARBA00022490"/>
    </source>
</evidence>
<dbReference type="PANTHER" id="PTHR15715">
    <property type="entry name" value="CENTROSOMAL PROTEIN OF 170 KDA"/>
    <property type="match status" value="1"/>
</dbReference>
<keyword evidence="5" id="KW-0597">Phosphoprotein</keyword>
<evidence type="ECO:0000256" key="20">
    <source>
        <dbReference type="SAM" id="MobiDB-lite"/>
    </source>
</evidence>
<evidence type="ECO:0000256" key="7">
    <source>
        <dbReference type="ARBA" id="ARBA00022824"/>
    </source>
</evidence>
<keyword evidence="9 19" id="KW-0175">Coiled coil</keyword>
<keyword evidence="12" id="KW-0206">Cytoskeleton</keyword>
<evidence type="ECO:0000256" key="14">
    <source>
        <dbReference type="ARBA" id="ARBA00057671"/>
    </source>
</evidence>
<dbReference type="CTD" id="7871"/>
<organism evidence="23 24">
    <name type="scientific">Ursus maritimus</name>
    <name type="common">Polar bear</name>
    <name type="synonym">Thalarctos maritimus</name>
    <dbReference type="NCBI Taxonomy" id="29073"/>
    <lineage>
        <taxon>Eukaryota</taxon>
        <taxon>Metazoa</taxon>
        <taxon>Chordata</taxon>
        <taxon>Craniata</taxon>
        <taxon>Vertebrata</taxon>
        <taxon>Euteleostomi</taxon>
        <taxon>Mammalia</taxon>
        <taxon>Eutheria</taxon>
        <taxon>Laurasiatheria</taxon>
        <taxon>Carnivora</taxon>
        <taxon>Caniformia</taxon>
        <taxon>Ursidae</taxon>
        <taxon>Ursus</taxon>
    </lineage>
</organism>
<dbReference type="GeneID" id="103674198"/>
<keyword evidence="11 21" id="KW-0472">Membrane</keyword>
<dbReference type="Pfam" id="PF00498">
    <property type="entry name" value="FHA"/>
    <property type="match status" value="1"/>
</dbReference>
<evidence type="ECO:0000256" key="17">
    <source>
        <dbReference type="ARBA" id="ARBA00066015"/>
    </source>
</evidence>
<dbReference type="InterPro" id="IPR001363">
    <property type="entry name" value="Prot_inh_fetuin_CS"/>
</dbReference>
<evidence type="ECO:0000256" key="9">
    <source>
        <dbReference type="ARBA" id="ARBA00023054"/>
    </source>
</evidence>
<evidence type="ECO:0000256" key="12">
    <source>
        <dbReference type="ARBA" id="ARBA00023212"/>
    </source>
</evidence>
<evidence type="ECO:0000313" key="23">
    <source>
        <dbReference type="Proteomes" id="UP000261680"/>
    </source>
</evidence>
<gene>
    <name evidence="24" type="primary">LOC103674198</name>
</gene>
<evidence type="ECO:0000313" key="24">
    <source>
        <dbReference type="RefSeq" id="XP_040484581.1"/>
    </source>
</evidence>
<dbReference type="FunFam" id="2.60.200.20:FF:000003">
    <property type="entry name" value="sarcolemmal membrane-associated protein isoform X2"/>
    <property type="match status" value="1"/>
</dbReference>
<comment type="function">
    <text evidence="14">Associates with the striatin-interacting phosphatase and kinase (STRIPAK) core complex, forming the extended (SIKE1:SLMAP)STRIPAK complex. The (SIKE1:SLMAP)STRIPAK complex dephosphorylates STK3 leading to the inhibition of Hippo signaling and the control of cell growth. May play a role during myoblast fusion.</text>
</comment>
<feature type="coiled-coil region" evidence="19">
    <location>
        <begin position="172"/>
        <end position="199"/>
    </location>
</feature>
<dbReference type="SMART" id="SM00240">
    <property type="entry name" value="FHA"/>
    <property type="match status" value="1"/>
</dbReference>
<evidence type="ECO:0000256" key="13">
    <source>
        <dbReference type="ARBA" id="ARBA00046294"/>
    </source>
</evidence>
<name>A0A8M1FMI5_URSMA</name>
<evidence type="ECO:0000256" key="8">
    <source>
        <dbReference type="ARBA" id="ARBA00022989"/>
    </source>
</evidence>
<dbReference type="GO" id="GO:0005813">
    <property type="term" value="C:centrosome"/>
    <property type="evidence" value="ECO:0007669"/>
    <property type="project" value="UniProtKB-SubCell"/>
</dbReference>
<dbReference type="Gene3D" id="2.60.200.20">
    <property type="match status" value="1"/>
</dbReference>
<dbReference type="RefSeq" id="XP_040484581.1">
    <property type="nucleotide sequence ID" value="XM_040628647.1"/>
</dbReference>
<dbReference type="SUPFAM" id="SSF49879">
    <property type="entry name" value="SMAD/FHA domain"/>
    <property type="match status" value="1"/>
</dbReference>
<dbReference type="PROSITE" id="PS50006">
    <property type="entry name" value="FHA_DOMAIN"/>
    <property type="match status" value="1"/>
</dbReference>
<proteinExistence type="inferred from homology"/>
<keyword evidence="10" id="KW-0496">Mitochondrion</keyword>
<keyword evidence="23" id="KW-1185">Reference proteome</keyword>
<dbReference type="AlphaFoldDB" id="A0A8M1FMI5"/>
<keyword evidence="8 21" id="KW-1133">Transmembrane helix</keyword>
<feature type="coiled-coil region" evidence="19">
    <location>
        <begin position="438"/>
        <end position="716"/>
    </location>
</feature>
<reference evidence="24" key="1">
    <citation type="submission" date="2025-08" db="UniProtKB">
        <authorList>
            <consortium name="RefSeq"/>
        </authorList>
    </citation>
    <scope>IDENTIFICATION</scope>
    <source>
        <tissue evidence="24">Whole blood</tissue>
    </source>
</reference>
<dbReference type="GO" id="GO:0005789">
    <property type="term" value="C:endoplasmic reticulum membrane"/>
    <property type="evidence" value="ECO:0007669"/>
    <property type="project" value="UniProtKB-SubCell"/>
</dbReference>
<dbReference type="GO" id="GO:0005615">
    <property type="term" value="C:extracellular space"/>
    <property type="evidence" value="ECO:0007669"/>
    <property type="project" value="InterPro"/>
</dbReference>
<dbReference type="Proteomes" id="UP000261680">
    <property type="component" value="Unplaced"/>
</dbReference>
<keyword evidence="3" id="KW-1003">Cell membrane</keyword>
<evidence type="ECO:0000256" key="6">
    <source>
        <dbReference type="ARBA" id="ARBA00022692"/>
    </source>
</evidence>
<accession>A0A8M1FMI5</accession>
<keyword evidence="6 21" id="KW-0812">Transmembrane</keyword>
<dbReference type="CDD" id="cd21911">
    <property type="entry name" value="CC1_SLMAP"/>
    <property type="match status" value="1"/>
</dbReference>
<dbReference type="InterPro" id="IPR008984">
    <property type="entry name" value="SMAD_FHA_dom_sf"/>
</dbReference>
<evidence type="ECO:0000256" key="5">
    <source>
        <dbReference type="ARBA" id="ARBA00022553"/>
    </source>
</evidence>
<evidence type="ECO:0000256" key="3">
    <source>
        <dbReference type="ARBA" id="ARBA00022475"/>
    </source>
</evidence>
<feature type="compositionally biased region" description="Basic and acidic residues" evidence="20">
    <location>
        <begin position="398"/>
        <end position="408"/>
    </location>
</feature>
<feature type="domain" description="FHA" evidence="22">
    <location>
        <begin position="28"/>
        <end position="85"/>
    </location>
</feature>
<dbReference type="GO" id="GO:1900825">
    <property type="term" value="P:regulation of membrane depolarization during cardiac muscle cell action potential"/>
    <property type="evidence" value="ECO:0007669"/>
    <property type="project" value="TreeGrafter"/>
</dbReference>
<evidence type="ECO:0000256" key="10">
    <source>
        <dbReference type="ARBA" id="ARBA00023128"/>
    </source>
</evidence>
<feature type="coiled-coil region" evidence="19">
    <location>
        <begin position="233"/>
        <end position="380"/>
    </location>
</feature>
<sequence length="746" mass="85959">MPSALAIFTCRPNSHPFQERHVYLDEPIKIGRSVARCRPAQNNATFDCKVLSRNHALVWFDHKTGKFYLQDTKSSNGTFINSQRLSRGSEESPPCEILSGDIIQFGVDVTENTRKVTHGCIVSTIKLFLPDGMEARLRSDVIHAPLPSPVDKVAANTPSMYSQELFQLSQYLQEALHREQMLEQKLATLQRLLAITQEASDTSWQALIDEDRLLSRLEVMGNQLQACSKNQTEDSLRKELIALQEDKHNYETTAKESLRRVLQEKIEVVRKLSEVERSLSNTEDECTHLKEMNERTQEELRELANKYNGAVNEIKDLSDKLKVAEGKQEEIQQKGQAEKKELQHKIDEMEEKEQELQAKIEALQADNDFTNERLTALQEKLIVEGHLTKVVEETKLSKENQARAKESDLSDTLSPSKEKSSDDTTDAQMDEQDLNEPLAKVSLLKALLEEERKAYRNQVEESSKQIQVLQAQLQRLHINIENLREEKDSEITSTRDELLSARDEILLLHQAAEKAASERDTDIASLQEELKKVRAELERWRKAASEYEKEITSLQNSFQLRCQQCEDQQREEATRLQSELEKLRKEWNVLETECHSLKKENVLLSSELQRQEKELHNSQKQSLELTSDLSILQMTRKQLENQVGSLKEQHLRDSADLKTLLSKAENQAKDVQKEYEKTQTVLSELKLKFEMTEQEKQSITDELKQCKDNLKLLREKGNNPSILQPVPAVFIGLFLAFLFWCFGPLW</sequence>
<evidence type="ECO:0000256" key="2">
    <source>
        <dbReference type="ARBA" id="ARBA00004300"/>
    </source>
</evidence>
<protein>
    <recommendedName>
        <fullName evidence="18">Sarcolemmal membrane-associated protein</fullName>
    </recommendedName>
</protein>
<evidence type="ECO:0000256" key="21">
    <source>
        <dbReference type="SAM" id="Phobius"/>
    </source>
</evidence>
<comment type="subunit">
    <text evidence="17">Homodimer. Interacts with myosin. Interacts with SIKE1 and both associate with the STRIPAK core complex composed of PP2A catalytic and scaffolding subunits, the striatins (PP2A regulatory subunits), the striatin-associated proteins MOB4, STRIP1 and STRIP2, PDCD10 and members of the STE20 kinases, such as STK24 and STK26. Interacts (via FHA domain) with STK3 (when phosphorylated); the interaction associates STK3 with the STRIPAK complex.</text>
</comment>
<evidence type="ECO:0000259" key="22">
    <source>
        <dbReference type="PROSITE" id="PS50006"/>
    </source>
</evidence>
<evidence type="ECO:0000256" key="16">
    <source>
        <dbReference type="ARBA" id="ARBA00061687"/>
    </source>
</evidence>
<evidence type="ECO:0000256" key="19">
    <source>
        <dbReference type="SAM" id="Coils"/>
    </source>
</evidence>